<dbReference type="GO" id="GO:0005886">
    <property type="term" value="C:plasma membrane"/>
    <property type="evidence" value="ECO:0007669"/>
    <property type="project" value="UniProtKB-SubCell"/>
</dbReference>
<keyword evidence="4 6" id="KW-1133">Transmembrane helix</keyword>
<gene>
    <name evidence="7" type="ordered locus">Cpar_1680</name>
</gene>
<name>B3QQ71_CHLP8</name>
<dbReference type="RefSeq" id="WP_012502907.1">
    <property type="nucleotide sequence ID" value="NC_011027.1"/>
</dbReference>
<dbReference type="PANTHER" id="PTHR40277:SF1">
    <property type="entry name" value="BLL5419 PROTEIN"/>
    <property type="match status" value="1"/>
</dbReference>
<keyword evidence="8" id="KW-1185">Reference proteome</keyword>
<evidence type="ECO:0000256" key="2">
    <source>
        <dbReference type="ARBA" id="ARBA00022475"/>
    </source>
</evidence>
<dbReference type="AlphaFoldDB" id="B3QQ71"/>
<feature type="transmembrane region" description="Helical" evidence="6">
    <location>
        <begin position="159"/>
        <end position="181"/>
    </location>
</feature>
<dbReference type="PANTHER" id="PTHR40277">
    <property type="entry name" value="BLL5419 PROTEIN"/>
    <property type="match status" value="1"/>
</dbReference>
<dbReference type="Pfam" id="PF03706">
    <property type="entry name" value="LPG_synthase_TM"/>
    <property type="match status" value="2"/>
</dbReference>
<reference evidence="7" key="1">
    <citation type="submission" date="2008-06" db="EMBL/GenBank/DDBJ databases">
        <title>Complete sequence of Chlorobaculum parvum NCIB 8327.</title>
        <authorList>
            <consortium name="US DOE Joint Genome Institute"/>
            <person name="Lucas S."/>
            <person name="Copeland A."/>
            <person name="Lapidus A."/>
            <person name="Glavina del Rio T."/>
            <person name="Dalin E."/>
            <person name="Tice H."/>
            <person name="Bruce D."/>
            <person name="Goodwin L."/>
            <person name="Pitluck S."/>
            <person name="Schmutz J."/>
            <person name="Larimer F."/>
            <person name="Land M."/>
            <person name="Hauser L."/>
            <person name="Kyrpides N."/>
            <person name="Mikhailova N."/>
            <person name="Zhao F."/>
            <person name="Li T."/>
            <person name="Liu Z."/>
            <person name="Overmann J."/>
            <person name="Bryant D.A."/>
            <person name="Richardson P."/>
        </authorList>
    </citation>
    <scope>NUCLEOTIDE SEQUENCE [LARGE SCALE GENOMIC DNA]</scope>
    <source>
        <strain evidence="7">NCIB 8327</strain>
    </source>
</reference>
<evidence type="ECO:0000256" key="1">
    <source>
        <dbReference type="ARBA" id="ARBA00004651"/>
    </source>
</evidence>
<feature type="transmembrane region" description="Helical" evidence="6">
    <location>
        <begin position="123"/>
        <end position="147"/>
    </location>
</feature>
<dbReference type="Proteomes" id="UP000008811">
    <property type="component" value="Chromosome"/>
</dbReference>
<sequence length="300" mass="32969">MTKASSSIKSKLIKTAIQVILTVAALAIVLSKTDLNRLWAIISNARPGYLLGAVLFFNISKIINALRLNRFFTAIGLRLSTWYNMKLYYLGMFYNLFLPGGIGGDGYKIYVLKKHHGLTVVNIFGAVFWDRVSGIFALIFLSALLIVPSSFAALYPGEMLWVWVIAGISYPLSLLLTWLFYRQFMPVFLITAVESLAIQATQVISAWFILMALSASSHHIDYLAIFLISSVATILPLTIGGAGAREVTFFYALNHLGLDVNTGIALSLVFFVVSAISSLPGILAKMRHEPGHSLAAVEKE</sequence>
<dbReference type="STRING" id="517417.Cpar_1680"/>
<keyword evidence="2" id="KW-1003">Cell membrane</keyword>
<feature type="transmembrane region" description="Helical" evidence="6">
    <location>
        <begin position="264"/>
        <end position="284"/>
    </location>
</feature>
<proteinExistence type="predicted"/>
<organism evidence="7 8">
    <name type="scientific">Chlorobaculum parvum (strain DSM 263 / NCIMB 8327)</name>
    <name type="common">Chlorobium vibrioforme subsp. thiosulfatophilum</name>
    <dbReference type="NCBI Taxonomy" id="517417"/>
    <lineage>
        <taxon>Bacteria</taxon>
        <taxon>Pseudomonadati</taxon>
        <taxon>Chlorobiota</taxon>
        <taxon>Chlorobiia</taxon>
        <taxon>Chlorobiales</taxon>
        <taxon>Chlorobiaceae</taxon>
        <taxon>Chlorobaculum</taxon>
    </lineage>
</organism>
<evidence type="ECO:0000313" key="8">
    <source>
        <dbReference type="Proteomes" id="UP000008811"/>
    </source>
</evidence>
<feature type="transmembrane region" description="Helical" evidence="6">
    <location>
        <begin position="12"/>
        <end position="29"/>
    </location>
</feature>
<feature type="transmembrane region" description="Helical" evidence="6">
    <location>
        <begin position="49"/>
        <end position="66"/>
    </location>
</feature>
<evidence type="ECO:0000313" key="7">
    <source>
        <dbReference type="EMBL" id="ACF12074.1"/>
    </source>
</evidence>
<feature type="transmembrane region" description="Helical" evidence="6">
    <location>
        <begin position="187"/>
        <end position="210"/>
    </location>
</feature>
<keyword evidence="3 6" id="KW-0812">Transmembrane</keyword>
<evidence type="ECO:0000256" key="4">
    <source>
        <dbReference type="ARBA" id="ARBA00022989"/>
    </source>
</evidence>
<accession>B3QQ71</accession>
<feature type="transmembrane region" description="Helical" evidence="6">
    <location>
        <begin position="87"/>
        <end position="103"/>
    </location>
</feature>
<evidence type="ECO:0000256" key="5">
    <source>
        <dbReference type="ARBA" id="ARBA00023136"/>
    </source>
</evidence>
<dbReference type="KEGG" id="cpc:Cpar_1680"/>
<dbReference type="EMBL" id="CP001099">
    <property type="protein sequence ID" value="ACF12074.1"/>
    <property type="molecule type" value="Genomic_DNA"/>
</dbReference>
<dbReference type="InterPro" id="IPR022791">
    <property type="entry name" value="L-PG_synthase/AglD"/>
</dbReference>
<dbReference type="eggNOG" id="COG0392">
    <property type="taxonomic scope" value="Bacteria"/>
</dbReference>
<keyword evidence="5 6" id="KW-0472">Membrane</keyword>
<comment type="subcellular location">
    <subcellularLocation>
        <location evidence="1">Cell membrane</location>
        <topology evidence="1">Multi-pass membrane protein</topology>
    </subcellularLocation>
</comment>
<evidence type="ECO:0000256" key="6">
    <source>
        <dbReference type="SAM" id="Phobius"/>
    </source>
</evidence>
<dbReference type="HOGENOM" id="CLU_048072_2_0_10"/>
<protein>
    <recommendedName>
        <fullName evidence="9">Flippase-like domain-containing protein</fullName>
    </recommendedName>
</protein>
<evidence type="ECO:0000256" key="3">
    <source>
        <dbReference type="ARBA" id="ARBA00022692"/>
    </source>
</evidence>
<dbReference type="NCBIfam" id="TIGR00374">
    <property type="entry name" value="flippase-like domain"/>
    <property type="match status" value="1"/>
</dbReference>
<feature type="transmembrane region" description="Helical" evidence="6">
    <location>
        <begin position="222"/>
        <end position="244"/>
    </location>
</feature>
<evidence type="ECO:0008006" key="9">
    <source>
        <dbReference type="Google" id="ProtNLM"/>
    </source>
</evidence>